<dbReference type="PANTHER" id="PTHR30383:SF5">
    <property type="entry name" value="SGNH HYDROLASE-TYPE ESTERASE DOMAIN-CONTAINING PROTEIN"/>
    <property type="match status" value="1"/>
</dbReference>
<keyword evidence="6" id="KW-1185">Reference proteome</keyword>
<dbReference type="PANTHER" id="PTHR30383">
    <property type="entry name" value="THIOESTERASE 1/PROTEASE 1/LYSOPHOSPHOLIPASE L1"/>
    <property type="match status" value="1"/>
</dbReference>
<dbReference type="SUPFAM" id="SSF52266">
    <property type="entry name" value="SGNH hydrolase"/>
    <property type="match status" value="1"/>
</dbReference>
<reference evidence="4 6" key="2">
    <citation type="submission" date="2023-09" db="EMBL/GenBank/DDBJ databases">
        <title>Complete-Gapless Cercospora beticola genome.</title>
        <authorList>
            <person name="Wyatt N.A."/>
            <person name="Spanner R.E."/>
            <person name="Bolton M.D."/>
        </authorList>
    </citation>
    <scope>NUCLEOTIDE SEQUENCE [LARGE SCALE GENOMIC DNA]</scope>
    <source>
        <strain evidence="4">Cb09-40</strain>
    </source>
</reference>
<feature type="chain" id="PRO_5013599536" description="SGNH hydrolase-type esterase domain-containing protein" evidence="1">
    <location>
        <begin position="22"/>
        <end position="291"/>
    </location>
</feature>
<evidence type="ECO:0000313" key="3">
    <source>
        <dbReference type="EMBL" id="PIA95787.1"/>
    </source>
</evidence>
<dbReference type="AlphaFoldDB" id="A0A2G5HTC2"/>
<dbReference type="InterPro" id="IPR051532">
    <property type="entry name" value="Ester_Hydrolysis_Enzymes"/>
</dbReference>
<dbReference type="Proteomes" id="UP001302367">
    <property type="component" value="Chromosome 8"/>
</dbReference>
<dbReference type="InterPro" id="IPR036514">
    <property type="entry name" value="SGNH_hydro_sf"/>
</dbReference>
<dbReference type="GO" id="GO:0004622">
    <property type="term" value="F:phosphatidylcholine lysophospholipase activity"/>
    <property type="evidence" value="ECO:0007669"/>
    <property type="project" value="TreeGrafter"/>
</dbReference>
<keyword evidence="1" id="KW-0732">Signal</keyword>
<feature type="signal peptide" evidence="1">
    <location>
        <begin position="1"/>
        <end position="21"/>
    </location>
</feature>
<reference evidence="3 5" key="1">
    <citation type="submission" date="2015-10" db="EMBL/GenBank/DDBJ databases">
        <title>The cercosporin biosynthetic gene cluster was horizontally transferred to several fungal lineages and shown to be expanded in Cercospora beticola based on microsynteny with recipient genomes.</title>
        <authorList>
            <person name="De Jonge R."/>
            <person name="Ebert M.K."/>
            <person name="Suttle J.C."/>
            <person name="Jurick Ii W.M."/>
            <person name="Secor G.A."/>
            <person name="Thomma B.P."/>
            <person name="Van De Peer Y."/>
            <person name="Bolton M.D."/>
        </authorList>
    </citation>
    <scope>NUCLEOTIDE SEQUENCE [LARGE SCALE GENOMIC DNA]</scope>
    <source>
        <strain evidence="3 5">09-40</strain>
    </source>
</reference>
<evidence type="ECO:0000259" key="2">
    <source>
        <dbReference type="Pfam" id="PF13472"/>
    </source>
</evidence>
<feature type="domain" description="SGNH hydrolase-type esterase" evidence="2">
    <location>
        <begin position="62"/>
        <end position="249"/>
    </location>
</feature>
<evidence type="ECO:0000313" key="6">
    <source>
        <dbReference type="Proteomes" id="UP001302367"/>
    </source>
</evidence>
<evidence type="ECO:0000256" key="1">
    <source>
        <dbReference type="SAM" id="SignalP"/>
    </source>
</evidence>
<dbReference type="Proteomes" id="UP000230605">
    <property type="component" value="Chromosome 8"/>
</dbReference>
<protein>
    <recommendedName>
        <fullName evidence="2">SGNH hydrolase-type esterase domain-containing protein</fullName>
    </recommendedName>
</protein>
<dbReference type="CDD" id="cd01833">
    <property type="entry name" value="XynB_like"/>
    <property type="match status" value="1"/>
</dbReference>
<dbReference type="EMBL" id="LKMD01000103">
    <property type="protein sequence ID" value="PIA95787.1"/>
    <property type="molecule type" value="Genomic_DNA"/>
</dbReference>
<evidence type="ECO:0000313" key="5">
    <source>
        <dbReference type="Proteomes" id="UP000230605"/>
    </source>
</evidence>
<sequence length="291" mass="32000">MSSFRSLLCGLGAGYLWFGSGDICQTSETAAAPALYANAEIPILSDEIRCSVAPETHLRMLAIGDSITVGWGGSEYWNSYRKDLLNFLESDCPMKNRTYIGTQRTGNFVENRHEGYPGYNINQIANDTQPRLMNSILEMPNVVLLHAGTNDMVDRPGSAPQEAPERLGKLMDMVLETVPNVTLIVAQVIQVTEDSARRNLIPQLNTQIPRIAVERVAKGYKVQVADLSSIGVDTADLRDGLHPSDAGYRKMAVKWFGALQNVTQAGLITPPREMSSVEGTPEGWHVFFCIL</sequence>
<dbReference type="InterPro" id="IPR013830">
    <property type="entry name" value="SGNH_hydro"/>
</dbReference>
<dbReference type="OrthoDB" id="3915838at2759"/>
<name>A0A2G5HTC2_CERBT</name>
<accession>A0A2G5HTC2</accession>
<dbReference type="EMBL" id="CP134191">
    <property type="protein sequence ID" value="WPB07064.1"/>
    <property type="molecule type" value="Genomic_DNA"/>
</dbReference>
<organism evidence="3 5">
    <name type="scientific">Cercospora beticola</name>
    <name type="common">Sugarbeet leaf spot fungus</name>
    <dbReference type="NCBI Taxonomy" id="122368"/>
    <lineage>
        <taxon>Eukaryota</taxon>
        <taxon>Fungi</taxon>
        <taxon>Dikarya</taxon>
        <taxon>Ascomycota</taxon>
        <taxon>Pezizomycotina</taxon>
        <taxon>Dothideomycetes</taxon>
        <taxon>Dothideomycetidae</taxon>
        <taxon>Mycosphaerellales</taxon>
        <taxon>Mycosphaerellaceae</taxon>
        <taxon>Cercospora</taxon>
    </lineage>
</organism>
<dbReference type="Gene3D" id="3.40.50.1110">
    <property type="entry name" value="SGNH hydrolase"/>
    <property type="match status" value="1"/>
</dbReference>
<dbReference type="Pfam" id="PF13472">
    <property type="entry name" value="Lipase_GDSL_2"/>
    <property type="match status" value="1"/>
</dbReference>
<gene>
    <name evidence="3" type="ORF">CB0940_10350</name>
    <name evidence="4" type="ORF">RHO25_011724</name>
</gene>
<evidence type="ECO:0000313" key="4">
    <source>
        <dbReference type="EMBL" id="WPB07064.1"/>
    </source>
</evidence>
<proteinExistence type="predicted"/>